<dbReference type="EMBL" id="BMFV01000001">
    <property type="protein sequence ID" value="GGH74409.1"/>
    <property type="molecule type" value="Genomic_DNA"/>
</dbReference>
<keyword evidence="3" id="KW-1185">Reference proteome</keyword>
<dbReference type="PANTHER" id="PTHR38448">
    <property type="entry name" value="REGULATORY PROTEIN YLBF-RELATED"/>
    <property type="match status" value="1"/>
</dbReference>
<dbReference type="InterPro" id="IPR023378">
    <property type="entry name" value="YheA/YmcA-like_dom_sf"/>
</dbReference>
<dbReference type="SUPFAM" id="SSF158622">
    <property type="entry name" value="YheA/YmcA-like"/>
    <property type="match status" value="1"/>
</dbReference>
<evidence type="ECO:0000313" key="3">
    <source>
        <dbReference type="Proteomes" id="UP000656813"/>
    </source>
</evidence>
<evidence type="ECO:0000313" key="2">
    <source>
        <dbReference type="EMBL" id="GGH74409.1"/>
    </source>
</evidence>
<dbReference type="RefSeq" id="WP_188495256.1">
    <property type="nucleotide sequence ID" value="NZ_BMFV01000001.1"/>
</dbReference>
<organism evidence="2 3">
    <name type="scientific">Pullulanibacillus pueri</name>
    <dbReference type="NCBI Taxonomy" id="1437324"/>
    <lineage>
        <taxon>Bacteria</taxon>
        <taxon>Bacillati</taxon>
        <taxon>Bacillota</taxon>
        <taxon>Bacilli</taxon>
        <taxon>Bacillales</taxon>
        <taxon>Sporolactobacillaceae</taxon>
        <taxon>Pullulanibacillus</taxon>
    </lineage>
</organism>
<evidence type="ECO:0000256" key="1">
    <source>
        <dbReference type="SAM" id="Coils"/>
    </source>
</evidence>
<protein>
    <submittedName>
        <fullName evidence="2">Regulatory protein YlbF</fullName>
    </submittedName>
</protein>
<sequence>MIATLEHIEILEKADGLVAMLADSEAMDHYRECKDKLAHDKDALELIRRFTKLREDYNEVQRFGKYHPNYNQVIKAMMNIKRDLDLNDTIAAYKSAEEDLEKLLNEISKSLAYAVSDSIKVPTGDPFFDRGCGGGCGSGGACSCH</sequence>
<reference evidence="2" key="2">
    <citation type="submission" date="2020-09" db="EMBL/GenBank/DDBJ databases">
        <authorList>
            <person name="Sun Q."/>
            <person name="Zhou Y."/>
        </authorList>
    </citation>
    <scope>NUCLEOTIDE SEQUENCE</scope>
    <source>
        <strain evidence="2">CGMCC 1.12777</strain>
    </source>
</reference>
<dbReference type="InterPro" id="IPR052767">
    <property type="entry name" value="Bact_com_dev_regulator"/>
</dbReference>
<dbReference type="Gene3D" id="1.20.1500.10">
    <property type="entry name" value="YheA/YmcA-like"/>
    <property type="match status" value="1"/>
</dbReference>
<dbReference type="Pfam" id="PF06133">
    <property type="entry name" value="Com_YlbF"/>
    <property type="match status" value="1"/>
</dbReference>
<dbReference type="PANTHER" id="PTHR38448:SF2">
    <property type="entry name" value="REGULATORY PROTEIN YLBF"/>
    <property type="match status" value="1"/>
</dbReference>
<reference evidence="2" key="1">
    <citation type="journal article" date="2014" name="Int. J. Syst. Evol. Microbiol.">
        <title>Complete genome sequence of Corynebacterium casei LMG S-19264T (=DSM 44701T), isolated from a smear-ripened cheese.</title>
        <authorList>
            <consortium name="US DOE Joint Genome Institute (JGI-PGF)"/>
            <person name="Walter F."/>
            <person name="Albersmeier A."/>
            <person name="Kalinowski J."/>
            <person name="Ruckert C."/>
        </authorList>
    </citation>
    <scope>NUCLEOTIDE SEQUENCE</scope>
    <source>
        <strain evidence="2">CGMCC 1.12777</strain>
    </source>
</reference>
<feature type="coiled-coil region" evidence="1">
    <location>
        <begin position="86"/>
        <end position="113"/>
    </location>
</feature>
<name>A0A8J3EJC3_9BACL</name>
<gene>
    <name evidence="2" type="primary">ylbF</name>
    <name evidence="2" type="ORF">GCM10007096_02610</name>
</gene>
<dbReference type="Proteomes" id="UP000656813">
    <property type="component" value="Unassembled WGS sequence"/>
</dbReference>
<dbReference type="InterPro" id="IPR010368">
    <property type="entry name" value="Com_YlbF"/>
</dbReference>
<keyword evidence="1" id="KW-0175">Coiled coil</keyword>
<comment type="caution">
    <text evidence="2">The sequence shown here is derived from an EMBL/GenBank/DDBJ whole genome shotgun (WGS) entry which is preliminary data.</text>
</comment>
<proteinExistence type="predicted"/>
<dbReference type="AlphaFoldDB" id="A0A8J3EJC3"/>
<accession>A0A8J3EJC3</accession>